<accession>W0JUE7</accession>
<reference evidence="2 3" key="1">
    <citation type="submission" date="2014-01" db="EMBL/GenBank/DDBJ databases">
        <authorList>
            <consortium name="DOE Joint Genome Institute"/>
            <person name="Anderson I."/>
            <person name="Huntemann M."/>
            <person name="Han J."/>
            <person name="Chen A."/>
            <person name="Kyrpides N."/>
            <person name="Mavromatis K."/>
            <person name="Markowitz V."/>
            <person name="Palaniappan K."/>
            <person name="Ivanova N."/>
            <person name="Schaumberg A."/>
            <person name="Pati A."/>
            <person name="Liolios K."/>
            <person name="Nordberg H.P."/>
            <person name="Cantor M.N."/>
            <person name="Hua S.X."/>
            <person name="Woyke T."/>
        </authorList>
    </citation>
    <scope>NUCLEOTIDE SEQUENCE [LARGE SCALE GENOMIC DNA]</scope>
    <source>
        <strain evidence="2 3">XH-48</strain>
    </source>
</reference>
<dbReference type="EMBL" id="CP007055">
    <property type="protein sequence ID" value="AHG00860.1"/>
    <property type="molecule type" value="Genomic_DNA"/>
</dbReference>
<evidence type="ECO:0000313" key="2">
    <source>
        <dbReference type="EMBL" id="AHG00860.1"/>
    </source>
</evidence>
<dbReference type="KEGG" id="hlr:HALLA_09540"/>
<dbReference type="RefSeq" id="WP_049952279.1">
    <property type="nucleotide sequence ID" value="NZ_CP007055.1"/>
</dbReference>
<dbReference type="Proteomes" id="UP000019024">
    <property type="component" value="Chromosome"/>
</dbReference>
<dbReference type="AlphaFoldDB" id="W0JUE7"/>
<dbReference type="OrthoDB" id="206140at2157"/>
<sequence length="325" mass="36703">MATHKLIPYWIHLTKKYQPEERVQLNNLMGEGTDFSVNNIIDAFDNFCSDYNTGYEKLPKMEKTLSVKNTNSNDEIIEGVLRTGRYGTGADHRNVNDDSLKEEARGADDAVVLPYYFLIVLPSDNKKRALLILEKIGNLGTKMPFEEVVSDWMGKRGNCLVHYDPVVTEDLYEKVENADRLLSLELTKTRSAKALHDQLGSPFKSYGQANEKLIFDSSTAGGNIPVNVDELKDVFFNSERSAVTIRDQEFSDGKLRIEDDGSQRTLSLFQEEVNMNQVLDFEKDDIDLDNQGHPDCSDLSEVARDFANDILDDHNEDGIPGKPLL</sequence>
<organism evidence="2 3">
    <name type="scientific">Halostagnicola larsenii XH-48</name>
    <dbReference type="NCBI Taxonomy" id="797299"/>
    <lineage>
        <taxon>Archaea</taxon>
        <taxon>Methanobacteriati</taxon>
        <taxon>Methanobacteriota</taxon>
        <taxon>Stenosarchaea group</taxon>
        <taxon>Halobacteria</taxon>
        <taxon>Halobacteriales</taxon>
        <taxon>Natrialbaceae</taxon>
        <taxon>Halostagnicola</taxon>
    </lineage>
</organism>
<name>W0JUE7_9EURY</name>
<dbReference type="GeneID" id="25144736"/>
<keyword evidence="3" id="KW-1185">Reference proteome</keyword>
<dbReference type="HOGENOM" id="CLU_854198_0_0_2"/>
<proteinExistence type="predicted"/>
<gene>
    <name evidence="1" type="ORF">HALLA_09540</name>
    <name evidence="2" type="ORF">HALLA_09705</name>
</gene>
<protein>
    <submittedName>
        <fullName evidence="2">Uncharacterized protein</fullName>
    </submittedName>
</protein>
<dbReference type="KEGG" id="hlr:HALLA_09705"/>
<evidence type="ECO:0000313" key="1">
    <source>
        <dbReference type="EMBL" id="AHG00841.1"/>
    </source>
</evidence>
<evidence type="ECO:0000313" key="3">
    <source>
        <dbReference type="Proteomes" id="UP000019024"/>
    </source>
</evidence>
<dbReference type="EMBL" id="CP007055">
    <property type="protein sequence ID" value="AHG00841.1"/>
    <property type="molecule type" value="Genomic_DNA"/>
</dbReference>